<comment type="caution">
    <text evidence="1">The sequence shown here is derived from an EMBL/GenBank/DDBJ whole genome shotgun (WGS) entry which is preliminary data.</text>
</comment>
<reference evidence="1 2" key="1">
    <citation type="submission" date="2020-08" db="EMBL/GenBank/DDBJ databases">
        <title>Genomic Encyclopedia of Type Strains, Phase IV (KMG-IV): sequencing the most valuable type-strain genomes for metagenomic binning, comparative biology and taxonomic classification.</title>
        <authorList>
            <person name="Goeker M."/>
        </authorList>
    </citation>
    <scope>NUCLEOTIDE SEQUENCE [LARGE SCALE GENOMIC DNA]</scope>
    <source>
        <strain evidence="1 2">DSM 22198</strain>
    </source>
</reference>
<evidence type="ECO:0000313" key="2">
    <source>
        <dbReference type="Proteomes" id="UP000539175"/>
    </source>
</evidence>
<evidence type="ECO:0000313" key="1">
    <source>
        <dbReference type="EMBL" id="MBB6251400.1"/>
    </source>
</evidence>
<dbReference type="EMBL" id="JACIIZ010000005">
    <property type="protein sequence ID" value="MBB6251400.1"/>
    <property type="molecule type" value="Genomic_DNA"/>
</dbReference>
<proteinExistence type="predicted"/>
<gene>
    <name evidence="1" type="ORF">FHS74_001951</name>
</gene>
<sequence>MTSTSISLTTSATIYPDTDDIAHAVVEDGDFAVACLINSLTREGNDIGLDFKAIAADLDEDAKAAIRALAAIIQEGDAP</sequence>
<name>A0A7X0ECS3_9PROT</name>
<dbReference type="AlphaFoldDB" id="A0A7X0ECS3"/>
<accession>A0A7X0ECS3</accession>
<organism evidence="1 2">
    <name type="scientific">Nitrospirillum iridis</name>
    <dbReference type="NCBI Taxonomy" id="765888"/>
    <lineage>
        <taxon>Bacteria</taxon>
        <taxon>Pseudomonadati</taxon>
        <taxon>Pseudomonadota</taxon>
        <taxon>Alphaproteobacteria</taxon>
        <taxon>Rhodospirillales</taxon>
        <taxon>Azospirillaceae</taxon>
        <taxon>Nitrospirillum</taxon>
    </lineage>
</organism>
<protein>
    <submittedName>
        <fullName evidence="1">Uncharacterized protein</fullName>
    </submittedName>
</protein>
<dbReference type="RefSeq" id="WP_184799870.1">
    <property type="nucleotide sequence ID" value="NZ_JACIIZ010000005.1"/>
</dbReference>
<dbReference type="Proteomes" id="UP000539175">
    <property type="component" value="Unassembled WGS sequence"/>
</dbReference>
<keyword evidence="2" id="KW-1185">Reference proteome</keyword>